<evidence type="ECO:0000256" key="4">
    <source>
        <dbReference type="SAM" id="MobiDB-lite"/>
    </source>
</evidence>
<dbReference type="InterPro" id="IPR020097">
    <property type="entry name" value="PsdUridine_synth_TruA_a/b_dom"/>
</dbReference>
<evidence type="ECO:0000313" key="7">
    <source>
        <dbReference type="Proteomes" id="UP000094819"/>
    </source>
</evidence>
<comment type="similarity">
    <text evidence="1">Belongs to the tRNA pseudouridine synthase TruA family.</text>
</comment>
<dbReference type="OrthoDB" id="25767at2759"/>
<dbReference type="GO" id="GO:0005634">
    <property type="term" value="C:nucleus"/>
    <property type="evidence" value="ECO:0007669"/>
    <property type="project" value="TreeGrafter"/>
</dbReference>
<dbReference type="Gene3D" id="3.30.70.580">
    <property type="entry name" value="Pseudouridine synthase I, catalytic domain, N-terminal subdomain"/>
    <property type="match status" value="1"/>
</dbReference>
<evidence type="ECO:0000313" key="6">
    <source>
        <dbReference type="EMBL" id="ODO08316.1"/>
    </source>
</evidence>
<organism evidence="6 7">
    <name type="scientific">Cryptococcus wingfieldii CBS 7118</name>
    <dbReference type="NCBI Taxonomy" id="1295528"/>
    <lineage>
        <taxon>Eukaryota</taxon>
        <taxon>Fungi</taxon>
        <taxon>Dikarya</taxon>
        <taxon>Basidiomycota</taxon>
        <taxon>Agaricomycotina</taxon>
        <taxon>Tremellomycetes</taxon>
        <taxon>Tremellales</taxon>
        <taxon>Cryptococcaceae</taxon>
        <taxon>Cryptococcus</taxon>
    </lineage>
</organism>
<proteinExistence type="inferred from homology"/>
<dbReference type="HAMAP" id="MF_00171">
    <property type="entry name" value="TruA"/>
    <property type="match status" value="1"/>
</dbReference>
<feature type="region of interest" description="Disordered" evidence="4">
    <location>
        <begin position="178"/>
        <end position="235"/>
    </location>
</feature>
<feature type="domain" description="Pseudouridine synthase I TruA alpha/beta" evidence="5">
    <location>
        <begin position="294"/>
        <end position="403"/>
    </location>
</feature>
<evidence type="ECO:0000256" key="2">
    <source>
        <dbReference type="ARBA" id="ARBA00022694"/>
    </source>
</evidence>
<dbReference type="GO" id="GO:0009982">
    <property type="term" value="F:pseudouridine synthase activity"/>
    <property type="evidence" value="ECO:0007669"/>
    <property type="project" value="InterPro"/>
</dbReference>
<dbReference type="GeneID" id="30189255"/>
<dbReference type="InterPro" id="IPR001406">
    <property type="entry name" value="PsdUridine_synth_TruA"/>
</dbReference>
<evidence type="ECO:0000259" key="5">
    <source>
        <dbReference type="Pfam" id="PF01416"/>
    </source>
</evidence>
<dbReference type="GO" id="GO:0005737">
    <property type="term" value="C:cytoplasm"/>
    <property type="evidence" value="ECO:0007669"/>
    <property type="project" value="TreeGrafter"/>
</dbReference>
<feature type="compositionally biased region" description="Basic and acidic residues" evidence="4">
    <location>
        <begin position="522"/>
        <end position="544"/>
    </location>
</feature>
<dbReference type="Proteomes" id="UP000094819">
    <property type="component" value="Unassembled WGS sequence"/>
</dbReference>
<dbReference type="PANTHER" id="PTHR11142:SF5">
    <property type="entry name" value="TRNA PSEUDOURIDINE(38_39) SYNTHASE"/>
    <property type="match status" value="1"/>
</dbReference>
<dbReference type="GO" id="GO:1990481">
    <property type="term" value="P:mRNA pseudouridine synthesis"/>
    <property type="evidence" value="ECO:0007669"/>
    <property type="project" value="TreeGrafter"/>
</dbReference>
<protein>
    <submittedName>
        <fullName evidence="6">tRNA pseudouridine(38-40) synthase</fullName>
    </submittedName>
</protein>
<accession>A0A1E3K5V4</accession>
<keyword evidence="3" id="KW-0413">Isomerase</keyword>
<dbReference type="InterPro" id="IPR020094">
    <property type="entry name" value="TruA/RsuA/RluB/E/F_N"/>
</dbReference>
<dbReference type="InterPro" id="IPR020095">
    <property type="entry name" value="PsdUridine_synth_TruA_C"/>
</dbReference>
<name>A0A1E3K5V4_9TREE</name>
<dbReference type="Pfam" id="PF01416">
    <property type="entry name" value="PseudoU_synth_1"/>
    <property type="match status" value="1"/>
</dbReference>
<dbReference type="PANTHER" id="PTHR11142">
    <property type="entry name" value="PSEUDOURIDYLATE SYNTHASE"/>
    <property type="match status" value="1"/>
</dbReference>
<keyword evidence="7" id="KW-1185">Reference proteome</keyword>
<evidence type="ECO:0000256" key="1">
    <source>
        <dbReference type="ARBA" id="ARBA00009375"/>
    </source>
</evidence>
<dbReference type="GO" id="GO:0031119">
    <property type="term" value="P:tRNA pseudouridine synthesis"/>
    <property type="evidence" value="ECO:0007669"/>
    <property type="project" value="TreeGrafter"/>
</dbReference>
<dbReference type="EMBL" id="AWGH01000001">
    <property type="protein sequence ID" value="ODO08316.1"/>
    <property type="molecule type" value="Genomic_DNA"/>
</dbReference>
<feature type="region of interest" description="Disordered" evidence="4">
    <location>
        <begin position="505"/>
        <end position="544"/>
    </location>
</feature>
<dbReference type="RefSeq" id="XP_019035173.1">
    <property type="nucleotide sequence ID" value="XM_019172231.1"/>
</dbReference>
<evidence type="ECO:0000256" key="3">
    <source>
        <dbReference type="ARBA" id="ARBA00023235"/>
    </source>
</evidence>
<reference evidence="6 7" key="1">
    <citation type="submission" date="2016-06" db="EMBL/GenBank/DDBJ databases">
        <title>Evolution of pathogenesis and genome organization in the Tremellales.</title>
        <authorList>
            <person name="Cuomo C."/>
            <person name="Litvintseva A."/>
            <person name="Heitman J."/>
            <person name="Chen Y."/>
            <person name="Sun S."/>
            <person name="Springer D."/>
            <person name="Dromer F."/>
            <person name="Young S."/>
            <person name="Zeng Q."/>
            <person name="Chapman S."/>
            <person name="Gujja S."/>
            <person name="Saif S."/>
            <person name="Birren B."/>
        </authorList>
    </citation>
    <scope>NUCLEOTIDE SEQUENCE [LARGE SCALE GENOMIC DNA]</scope>
    <source>
        <strain evidence="6 7">CBS 7118</strain>
    </source>
</reference>
<dbReference type="Gene3D" id="3.30.70.660">
    <property type="entry name" value="Pseudouridine synthase I, catalytic domain, C-terminal subdomain"/>
    <property type="match status" value="1"/>
</dbReference>
<comment type="caution">
    <text evidence="6">The sequence shown here is derived from an EMBL/GenBank/DDBJ whole genome shotgun (WGS) entry which is preliminary data.</text>
</comment>
<keyword evidence="2" id="KW-0819">tRNA processing</keyword>
<dbReference type="GO" id="GO:0003723">
    <property type="term" value="F:RNA binding"/>
    <property type="evidence" value="ECO:0007669"/>
    <property type="project" value="InterPro"/>
</dbReference>
<dbReference type="InterPro" id="IPR020103">
    <property type="entry name" value="PsdUridine_synth_cat_dom_sf"/>
</dbReference>
<gene>
    <name evidence="6" type="ORF">L198_00040</name>
</gene>
<dbReference type="AlphaFoldDB" id="A0A1E3K5V4"/>
<dbReference type="SUPFAM" id="SSF55120">
    <property type="entry name" value="Pseudouridine synthase"/>
    <property type="match status" value="1"/>
</dbReference>
<sequence>MAAHQNSRPSSLTSAIWLDSGYMLPTPLRLVAKRKMSKYATWSKEQLLQKLVALEDANNSPPLAAETEPTKAFVKAKKKDKPFHFPSHPTRHISLLISYTGWPYSGLALQAPPTPHPNYPPKSALPDEITTVEGELLKVLEKTRLIEEGKGWEGCEFARCGRTDRGVSGDGQVVDLWVRSNRAEGDGGGELGDGWRPAREPAPARPPVTEEEGEGKKAKKAKQTPEPKAPNEFPYPKLLNSLLPPGVRVLGWSPLPAAFSSRFSCTQRHYRYAFHRRPTPTSPPLDLELMRQGAALLKGEHDFRNFCKLDGSKQIENHSRRVLDAWFAEEEQGMGKEWVVFNLVGTAFLWHQVRHIIAILFIIGSKLEPPSLVSSLLDTEKFPGKPSYAMGHPLPLTLFECGYAEEDVDWRFGTYDGPWRGLSEEEKKGLYEGAMGGREGLERQLAVAHQEAELKAWHIAAPLRKLHSLYGPVLAEKAVKAEEKNGKGKEQKVWPVGGGEYGQTGKWVPVLERTQGATPEEVNEKYRETKGKARAERKAVEIEE</sequence>